<accession>J3ESJ1</accession>
<protein>
    <submittedName>
        <fullName evidence="1">DNA primase-like protein</fullName>
    </submittedName>
</protein>
<comment type="caution">
    <text evidence="1">The sequence shown here is derived from an EMBL/GenBank/DDBJ whole genome shotgun (WGS) entry which is preliminary data.</text>
</comment>
<dbReference type="Gene3D" id="3.90.920.10">
    <property type="entry name" value="DNA primase, PRIM domain"/>
    <property type="match status" value="1"/>
</dbReference>
<evidence type="ECO:0000313" key="2">
    <source>
        <dbReference type="Proteomes" id="UP000007813"/>
    </source>
</evidence>
<dbReference type="Proteomes" id="UP000007813">
    <property type="component" value="Unassembled WGS sequence"/>
</dbReference>
<dbReference type="AlphaFoldDB" id="J3ESJ1"/>
<gene>
    <name evidence="1" type="ORF">HSB1_47090</name>
</gene>
<evidence type="ECO:0000313" key="1">
    <source>
        <dbReference type="EMBL" id="EJN56892.1"/>
    </source>
</evidence>
<reference evidence="1 2" key="1">
    <citation type="journal article" date="2012" name="J. Bacteriol.">
        <title>Draft Genome Sequence of the Extremely Halophilic Archaeon Halogranum salarium B-1T.</title>
        <authorList>
            <person name="Kim K.K."/>
            <person name="Lee K.C."/>
            <person name="Lee J.S."/>
        </authorList>
    </citation>
    <scope>NUCLEOTIDE SEQUENCE [LARGE SCALE GENOMIC DNA]</scope>
    <source>
        <strain evidence="1 2">B-1</strain>
    </source>
</reference>
<proteinExistence type="predicted"/>
<dbReference type="OrthoDB" id="31125at2157"/>
<dbReference type="SUPFAM" id="SSF56747">
    <property type="entry name" value="Prim-pol domain"/>
    <property type="match status" value="1"/>
</dbReference>
<dbReference type="EMBL" id="ALJD01000017">
    <property type="protein sequence ID" value="EJN56892.1"/>
    <property type="molecule type" value="Genomic_DNA"/>
</dbReference>
<dbReference type="eggNOG" id="arCOG04110">
    <property type="taxonomic scope" value="Archaea"/>
</dbReference>
<name>J3ESJ1_9EURY</name>
<sequence length="298" mass="33953">MTPPWRRATREELHTYYTETFPARVGDLPSYITVDGPKEYAIAFREAYPIRKQDAPDRSFIRRGTWGTDSAGSRRVQRFDSSDDLVAFIQHPARYDPAQGSDYALADPDLCERPEPRPDAVYYALDHWERPWVLTVDIDAKDVAAQRAARESTTVDSPDDVGTEHLSETGILESDPEGYPYAFADIEQALEYGFTVKDIFEDDFAAEETMVVYSGQGCHVYLLDTDLEHRYDEQSRQVINDLLLEAYEIPIDPVVTADRSRVMRLPYSLHADVSRVVQPIESPAFDFRTDAIPPFLDS</sequence>
<organism evidence="1 2">
    <name type="scientific">Halogranum salarium B-1</name>
    <dbReference type="NCBI Taxonomy" id="1210908"/>
    <lineage>
        <taxon>Archaea</taxon>
        <taxon>Methanobacteriati</taxon>
        <taxon>Methanobacteriota</taxon>
        <taxon>Stenosarchaea group</taxon>
        <taxon>Halobacteria</taxon>
        <taxon>Halobacteriales</taxon>
        <taxon>Haloferacaceae</taxon>
    </lineage>
</organism>
<dbReference type="RefSeq" id="WP_009378132.1">
    <property type="nucleotide sequence ID" value="NZ_ALJD01000017.1"/>
</dbReference>